<organism evidence="2 3">
    <name type="scientific">Chitinophaga rupis</name>
    <dbReference type="NCBI Taxonomy" id="573321"/>
    <lineage>
        <taxon>Bacteria</taxon>
        <taxon>Pseudomonadati</taxon>
        <taxon>Bacteroidota</taxon>
        <taxon>Chitinophagia</taxon>
        <taxon>Chitinophagales</taxon>
        <taxon>Chitinophagaceae</taxon>
        <taxon>Chitinophaga</taxon>
    </lineage>
</organism>
<dbReference type="InterPro" id="IPR019861">
    <property type="entry name" value="PorP/SprF_Bacteroidetes"/>
</dbReference>
<accession>A0A1H7Z9J0</accession>
<sequence>MRKLYACIVMLLLAYTGNAQQNLQFSQYIFNELSVNPAVAGNKEDWYLNATYRQQWAGFPGAPRTGGVSVDGLVRGDDNDRRVGIGVQMMMDNLGPQHAYSIYGSYAYRIPMDEENLSRLCLGLGIGVTQYGIDGSTFMYTDANDPVIPVAPAASIAPDARFGIYYYSPQFYFGLSVMDLLSTYTNTSYSWKGYKFETIRKTQHIYLTGGTLIPFSENFQLKPSLMVKTDMKGPISIDFNSFLLIGEGAKLWVGGSYRTTSNVSIMGVFNAPRFRLGYSYDMNMSKLTGTGPSHEISIGILFPSGRNDDADPRYF</sequence>
<proteinExistence type="predicted"/>
<keyword evidence="1" id="KW-0732">Signal</keyword>
<dbReference type="Pfam" id="PF11751">
    <property type="entry name" value="PorP_SprF"/>
    <property type="match status" value="1"/>
</dbReference>
<evidence type="ECO:0000313" key="2">
    <source>
        <dbReference type="EMBL" id="SEM54935.1"/>
    </source>
</evidence>
<dbReference type="EMBL" id="FOBB01000005">
    <property type="protein sequence ID" value="SEM54935.1"/>
    <property type="molecule type" value="Genomic_DNA"/>
</dbReference>
<name>A0A1H7Z9J0_9BACT</name>
<dbReference type="STRING" id="573321.SAMN04488505_1059"/>
<evidence type="ECO:0000256" key="1">
    <source>
        <dbReference type="SAM" id="SignalP"/>
    </source>
</evidence>
<feature type="chain" id="PRO_5011622759" evidence="1">
    <location>
        <begin position="20"/>
        <end position="315"/>
    </location>
</feature>
<dbReference type="OrthoDB" id="1320396at2"/>
<dbReference type="NCBIfam" id="TIGR03519">
    <property type="entry name" value="T9SS_PorP_fam"/>
    <property type="match status" value="1"/>
</dbReference>
<feature type="signal peptide" evidence="1">
    <location>
        <begin position="1"/>
        <end position="19"/>
    </location>
</feature>
<reference evidence="2 3" key="1">
    <citation type="submission" date="2016-10" db="EMBL/GenBank/DDBJ databases">
        <authorList>
            <person name="de Groot N.N."/>
        </authorList>
    </citation>
    <scope>NUCLEOTIDE SEQUENCE [LARGE SCALE GENOMIC DNA]</scope>
    <source>
        <strain evidence="2 3">DSM 21039</strain>
    </source>
</reference>
<gene>
    <name evidence="2" type="ORF">SAMN04488505_1059</name>
</gene>
<protein>
    <submittedName>
        <fullName evidence="2">Type IX secretion system membrane protein, PorP/SprF family</fullName>
    </submittedName>
</protein>
<dbReference type="RefSeq" id="WP_162277611.1">
    <property type="nucleotide sequence ID" value="NZ_FOBB01000005.1"/>
</dbReference>
<evidence type="ECO:0000313" key="3">
    <source>
        <dbReference type="Proteomes" id="UP000198984"/>
    </source>
</evidence>
<keyword evidence="3" id="KW-1185">Reference proteome</keyword>
<dbReference type="Proteomes" id="UP000198984">
    <property type="component" value="Unassembled WGS sequence"/>
</dbReference>
<dbReference type="AlphaFoldDB" id="A0A1H7Z9J0"/>